<proteinExistence type="predicted"/>
<keyword evidence="3" id="KW-1185">Reference proteome</keyword>
<dbReference type="PANTHER" id="PTHR48079">
    <property type="entry name" value="PROTEIN YEEZ"/>
    <property type="match status" value="1"/>
</dbReference>
<organism evidence="2 3">
    <name type="scientific">Chitinophaga caseinilytica</name>
    <dbReference type="NCBI Taxonomy" id="2267521"/>
    <lineage>
        <taxon>Bacteria</taxon>
        <taxon>Pseudomonadati</taxon>
        <taxon>Bacteroidota</taxon>
        <taxon>Chitinophagia</taxon>
        <taxon>Chitinophagales</taxon>
        <taxon>Chitinophagaceae</taxon>
        <taxon>Chitinophaga</taxon>
    </lineage>
</organism>
<dbReference type="InterPro" id="IPR001509">
    <property type="entry name" value="Epimerase_deHydtase"/>
</dbReference>
<evidence type="ECO:0000313" key="3">
    <source>
        <dbReference type="Proteomes" id="UP001449657"/>
    </source>
</evidence>
<dbReference type="InterPro" id="IPR036291">
    <property type="entry name" value="NAD(P)-bd_dom_sf"/>
</dbReference>
<dbReference type="EMBL" id="CP150096">
    <property type="protein sequence ID" value="WZN44575.1"/>
    <property type="molecule type" value="Genomic_DNA"/>
</dbReference>
<feature type="domain" description="NAD-dependent epimerase/dehydratase" evidence="1">
    <location>
        <begin position="9"/>
        <end position="196"/>
    </location>
</feature>
<sequence length="297" mass="32607">MRPSANLRTLADIPVELFHGDVGDPQAVQLAVAGCEYVVHAASITDQWGISFEDYERVNFTGTVHIAEACRRHGVKKLVYVSTANTLGHGTKNEPGNELAGFSLFSAGSGYINSKYLAQQYVLEQVEKHGLPAVVVNPTFIIGPHDVRPSSGKLLLHGVRSWFVWCPPGGKNFVHVGDVCRGIALAIEKGKPGDCYLLAGENHSYREFFRIVSRTIGRKRLLFTIPAWVLKAGGLAGSLAGQFSGRRPKLNYTTARLLCLGNYYSGRKSERDLGMRYLSTETAVADACAWLKENDYF</sequence>
<dbReference type="PANTHER" id="PTHR48079:SF6">
    <property type="entry name" value="NAD(P)-BINDING DOMAIN-CONTAINING PROTEIN-RELATED"/>
    <property type="match status" value="1"/>
</dbReference>
<name>A0ABZ2YY19_9BACT</name>
<gene>
    <name evidence="2" type="ORF">WJU22_16900</name>
</gene>
<dbReference type="Pfam" id="PF01370">
    <property type="entry name" value="Epimerase"/>
    <property type="match status" value="1"/>
</dbReference>
<evidence type="ECO:0000259" key="1">
    <source>
        <dbReference type="Pfam" id="PF01370"/>
    </source>
</evidence>
<dbReference type="Proteomes" id="UP001449657">
    <property type="component" value="Chromosome"/>
</dbReference>
<dbReference type="Gene3D" id="3.40.50.720">
    <property type="entry name" value="NAD(P)-binding Rossmann-like Domain"/>
    <property type="match status" value="1"/>
</dbReference>
<evidence type="ECO:0000313" key="2">
    <source>
        <dbReference type="EMBL" id="WZN44575.1"/>
    </source>
</evidence>
<accession>A0ABZ2YY19</accession>
<dbReference type="SUPFAM" id="SSF51735">
    <property type="entry name" value="NAD(P)-binding Rossmann-fold domains"/>
    <property type="match status" value="1"/>
</dbReference>
<dbReference type="RefSeq" id="WP_341839355.1">
    <property type="nucleotide sequence ID" value="NZ_CP149792.1"/>
</dbReference>
<protein>
    <submittedName>
        <fullName evidence="2">NAD-dependent epimerase/dehydratase family protein</fullName>
    </submittedName>
</protein>
<dbReference type="PROSITE" id="PS51257">
    <property type="entry name" value="PROKAR_LIPOPROTEIN"/>
    <property type="match status" value="1"/>
</dbReference>
<dbReference type="InterPro" id="IPR051783">
    <property type="entry name" value="NAD(P)-dependent_oxidoreduct"/>
</dbReference>
<reference evidence="2 3" key="1">
    <citation type="submission" date="2024-03" db="EMBL/GenBank/DDBJ databases">
        <title>Chitinophaga caseinilytica sp. nov., a casein hydrolysing bacterium isolated from forest soil.</title>
        <authorList>
            <person name="Lee D.S."/>
            <person name="Han D.M."/>
            <person name="Baek J.H."/>
            <person name="Choi D.G."/>
            <person name="Jeon J.H."/>
            <person name="Jeon C.O."/>
        </authorList>
    </citation>
    <scope>NUCLEOTIDE SEQUENCE [LARGE SCALE GENOMIC DNA]</scope>
    <source>
        <strain evidence="2 3">KACC 19118</strain>
    </source>
</reference>